<evidence type="ECO:0000313" key="3">
    <source>
        <dbReference type="EMBL" id="NRN67458.1"/>
    </source>
</evidence>
<keyword evidence="1" id="KW-1133">Transmembrane helix</keyword>
<keyword evidence="1" id="KW-0472">Membrane</keyword>
<protein>
    <submittedName>
        <fullName evidence="3">Uncharacterized protein</fullName>
    </submittedName>
</protein>
<dbReference type="EMBL" id="JAAATY010000014">
    <property type="protein sequence ID" value="NRN67458.1"/>
    <property type="molecule type" value="Genomic_DNA"/>
</dbReference>
<feature type="transmembrane region" description="Helical" evidence="1">
    <location>
        <begin position="166"/>
        <end position="190"/>
    </location>
</feature>
<reference evidence="3 4" key="1">
    <citation type="submission" date="2020-01" db="EMBL/GenBank/DDBJ databases">
        <title>Kibdelosporangium persica a novel Actinomycetes from a hot desert in Iran.</title>
        <authorList>
            <person name="Safaei N."/>
            <person name="Zaburannyi N."/>
            <person name="Mueller R."/>
            <person name="Wink J."/>
        </authorList>
    </citation>
    <scope>NUCLEOTIDE SEQUENCE [LARGE SCALE GENOMIC DNA]</scope>
    <source>
        <strain evidence="3 4">4NS15</strain>
    </source>
</reference>
<proteinExistence type="predicted"/>
<evidence type="ECO:0000256" key="1">
    <source>
        <dbReference type="SAM" id="Phobius"/>
    </source>
</evidence>
<feature type="chain" id="PRO_5045736096" evidence="2">
    <location>
        <begin position="25"/>
        <end position="195"/>
    </location>
</feature>
<dbReference type="RefSeq" id="WP_173135320.1">
    <property type="nucleotide sequence ID" value="NZ_CBCSGW010000002.1"/>
</dbReference>
<sequence>MRRLLALSAVIAVTFLAAPSVASAGGPTSVIITSPSEGEAAARYTNQADYTQLNHLLGDQPSADPQAPDLRGGPGSRSINVTWLIHDVQVWRVDHVFLDRPDGIWVQTIISWERVTLDQRGVVHRPANQEALAKLLNGILATPVTQASVQTTAAAPPAPPANGLQWTSLLIGAVCGVVLAVAGRVLLGLLSRRQA</sequence>
<gene>
    <name evidence="3" type="ORF">GC106_46980</name>
</gene>
<dbReference type="Proteomes" id="UP000763557">
    <property type="component" value="Unassembled WGS sequence"/>
</dbReference>
<name>A0ABX2F8C4_9PSEU</name>
<evidence type="ECO:0000313" key="4">
    <source>
        <dbReference type="Proteomes" id="UP000763557"/>
    </source>
</evidence>
<accession>A0ABX2F8C4</accession>
<feature type="signal peptide" evidence="2">
    <location>
        <begin position="1"/>
        <end position="24"/>
    </location>
</feature>
<evidence type="ECO:0000256" key="2">
    <source>
        <dbReference type="SAM" id="SignalP"/>
    </source>
</evidence>
<keyword evidence="2" id="KW-0732">Signal</keyword>
<organism evidence="3 4">
    <name type="scientific">Kibdelosporangium persicum</name>
    <dbReference type="NCBI Taxonomy" id="2698649"/>
    <lineage>
        <taxon>Bacteria</taxon>
        <taxon>Bacillati</taxon>
        <taxon>Actinomycetota</taxon>
        <taxon>Actinomycetes</taxon>
        <taxon>Pseudonocardiales</taxon>
        <taxon>Pseudonocardiaceae</taxon>
        <taxon>Kibdelosporangium</taxon>
    </lineage>
</organism>
<keyword evidence="4" id="KW-1185">Reference proteome</keyword>
<comment type="caution">
    <text evidence="3">The sequence shown here is derived from an EMBL/GenBank/DDBJ whole genome shotgun (WGS) entry which is preliminary data.</text>
</comment>
<keyword evidence="1" id="KW-0812">Transmembrane</keyword>